<keyword evidence="10" id="KW-1185">Reference proteome</keyword>
<dbReference type="InterPro" id="IPR002328">
    <property type="entry name" value="ADH_Zn_CS"/>
</dbReference>
<evidence type="ECO:0000256" key="1">
    <source>
        <dbReference type="ARBA" id="ARBA00001947"/>
    </source>
</evidence>
<feature type="domain" description="Alcohol dehydrogenase-like N-terminal" evidence="8">
    <location>
        <begin position="24"/>
        <end position="138"/>
    </location>
</feature>
<dbReference type="SUPFAM" id="SSF50129">
    <property type="entry name" value="GroES-like"/>
    <property type="match status" value="1"/>
</dbReference>
<dbReference type="Gene3D" id="3.90.180.10">
    <property type="entry name" value="Medium-chain alcohol dehydrogenases, catalytic domain"/>
    <property type="match status" value="1"/>
</dbReference>
<protein>
    <submittedName>
        <fullName evidence="9">Galactitol-1-phosphate 5-dehydrogenase</fullName>
    </submittedName>
</protein>
<organism evidence="9 10">
    <name type="scientific">Loigolactobacillus zhaoyuanensis</name>
    <dbReference type="NCBI Taxonomy" id="2486017"/>
    <lineage>
        <taxon>Bacteria</taxon>
        <taxon>Bacillati</taxon>
        <taxon>Bacillota</taxon>
        <taxon>Bacilli</taxon>
        <taxon>Lactobacillales</taxon>
        <taxon>Lactobacillaceae</taxon>
        <taxon>Loigolactobacillus</taxon>
    </lineage>
</organism>
<dbReference type="InterPro" id="IPR013149">
    <property type="entry name" value="ADH-like_C"/>
</dbReference>
<evidence type="ECO:0000256" key="2">
    <source>
        <dbReference type="ARBA" id="ARBA00008072"/>
    </source>
</evidence>
<dbReference type="Gene3D" id="3.40.50.720">
    <property type="entry name" value="NAD(P)-binding Rossmann-like Domain"/>
    <property type="match status" value="1"/>
</dbReference>
<dbReference type="CDD" id="cd08236">
    <property type="entry name" value="sugar_DH"/>
    <property type="match status" value="1"/>
</dbReference>
<dbReference type="InterPro" id="IPR013154">
    <property type="entry name" value="ADH-like_N"/>
</dbReference>
<keyword evidence="4 6" id="KW-0862">Zinc</keyword>
<dbReference type="PANTHER" id="PTHR43161:SF23">
    <property type="entry name" value="(R,R)-BUTANEDIOL DEHYDROGENASE-RELATED"/>
    <property type="match status" value="1"/>
</dbReference>
<dbReference type="InterPro" id="IPR036291">
    <property type="entry name" value="NAD(P)-bd_dom_sf"/>
</dbReference>
<dbReference type="Pfam" id="PF08240">
    <property type="entry name" value="ADH_N"/>
    <property type="match status" value="1"/>
</dbReference>
<evidence type="ECO:0000256" key="6">
    <source>
        <dbReference type="RuleBase" id="RU361277"/>
    </source>
</evidence>
<reference evidence="9 10" key="1">
    <citation type="submission" date="2024-08" db="EMBL/GenBank/DDBJ databases">
        <authorList>
            <person name="Arias E."/>
        </authorList>
    </citation>
    <scope>NUCLEOTIDE SEQUENCE [LARGE SCALE GENOMIC DNA]</scope>
    <source>
        <strain evidence="9 10">FAM 25317</strain>
    </source>
</reference>
<evidence type="ECO:0000259" key="8">
    <source>
        <dbReference type="Pfam" id="PF08240"/>
    </source>
</evidence>
<sequence length="354" mass="37748">MQALAVTGAKQFELQEIARPTATPGNVLIHVAYCGICGSDIPRYFNGAVFQTPQILGHEFAGIVASVGAGVTTIKVGARVAVAPFRPLSDPQTWPEGNPSLSTAEPANDHSFSFIGTKEPGGMAEWVVVPAANCVPLPAGVALHQAAMVEPLAVAIHAVDRISFPAGATVMVLGTGTIGLLTIAVLKARGAGKVIAVDINPNKLAIAQQIGADVLINSQQHALADFFKTEALPQYVFEAAGNPVTEMQALQYTACRGKIVYVGIGVQPLTFPAKTFENLMRRELTMTGSWNAYSAPFPGYEWTTALDYIKTGRIDTAQFITGFYHLADQATPFEEMVTPNSKQVKLMYEISEQD</sequence>
<dbReference type="Pfam" id="PF00107">
    <property type="entry name" value="ADH_zinc_N"/>
    <property type="match status" value="1"/>
</dbReference>
<evidence type="ECO:0000256" key="4">
    <source>
        <dbReference type="ARBA" id="ARBA00022833"/>
    </source>
</evidence>
<comment type="cofactor">
    <cofactor evidence="1 6">
        <name>Zn(2+)</name>
        <dbReference type="ChEBI" id="CHEBI:29105"/>
    </cofactor>
</comment>
<dbReference type="Proteomes" id="UP001625389">
    <property type="component" value="Unassembled WGS sequence"/>
</dbReference>
<comment type="similarity">
    <text evidence="2 6">Belongs to the zinc-containing alcohol dehydrogenase family.</text>
</comment>
<evidence type="ECO:0000256" key="5">
    <source>
        <dbReference type="ARBA" id="ARBA00023002"/>
    </source>
</evidence>
<evidence type="ECO:0000259" key="7">
    <source>
        <dbReference type="Pfam" id="PF00107"/>
    </source>
</evidence>
<dbReference type="PROSITE" id="PS00059">
    <property type="entry name" value="ADH_ZINC"/>
    <property type="match status" value="1"/>
</dbReference>
<dbReference type="RefSeq" id="WP_407136878.1">
    <property type="nucleotide sequence ID" value="NZ_JBGQPK010000004.1"/>
</dbReference>
<comment type="caution">
    <text evidence="9">The sequence shown here is derived from an EMBL/GenBank/DDBJ whole genome shotgun (WGS) entry which is preliminary data.</text>
</comment>
<name>A0ABW8U981_9LACO</name>
<keyword evidence="5" id="KW-0560">Oxidoreductase</keyword>
<proteinExistence type="inferred from homology"/>
<evidence type="ECO:0000256" key="3">
    <source>
        <dbReference type="ARBA" id="ARBA00022723"/>
    </source>
</evidence>
<dbReference type="EMBL" id="JBGQPK010000004">
    <property type="protein sequence ID" value="MFL2028434.1"/>
    <property type="molecule type" value="Genomic_DNA"/>
</dbReference>
<dbReference type="InterPro" id="IPR011032">
    <property type="entry name" value="GroES-like_sf"/>
</dbReference>
<gene>
    <name evidence="9" type="ORF">ACEN34_02260</name>
</gene>
<evidence type="ECO:0000313" key="9">
    <source>
        <dbReference type="EMBL" id="MFL2028434.1"/>
    </source>
</evidence>
<dbReference type="PANTHER" id="PTHR43161">
    <property type="entry name" value="SORBITOL DEHYDROGENASE"/>
    <property type="match status" value="1"/>
</dbReference>
<dbReference type="SUPFAM" id="SSF51735">
    <property type="entry name" value="NAD(P)-binding Rossmann-fold domains"/>
    <property type="match status" value="1"/>
</dbReference>
<accession>A0ABW8U981</accession>
<feature type="domain" description="Alcohol dehydrogenase-like C-terminal" evidence="7">
    <location>
        <begin position="178"/>
        <end position="300"/>
    </location>
</feature>
<evidence type="ECO:0000313" key="10">
    <source>
        <dbReference type="Proteomes" id="UP001625389"/>
    </source>
</evidence>
<keyword evidence="3 6" id="KW-0479">Metal-binding</keyword>